<sequence>MADRTQPPTKTLPRPWRWAFIGSLCLNLALAGLIAGALLKGPPSTPPPGLWGYGRALPEPYRHDLSQALRDSRRDWMGPREELRGQRRALAEALTAKPYDPAAVEEVVTREPRLMDALAQRGSRLLLDQIGRMSPEDRAAFAEALRRKPKGPDRDERHAPREGAD</sequence>
<keyword evidence="2" id="KW-0472">Membrane</keyword>
<keyword evidence="2" id="KW-1133">Transmembrane helix</keyword>
<name>A0A501WQ73_9RHOB</name>
<dbReference type="Proteomes" id="UP000319255">
    <property type="component" value="Unassembled WGS sequence"/>
</dbReference>
<dbReference type="OrthoDB" id="7876971at2"/>
<gene>
    <name evidence="3" type="ORF">FJM51_12740</name>
</gene>
<accession>A0A501WQ73</accession>
<organism evidence="3 4">
    <name type="scientific">Amaricoccus solimangrovi</name>
    <dbReference type="NCBI Taxonomy" id="2589815"/>
    <lineage>
        <taxon>Bacteria</taxon>
        <taxon>Pseudomonadati</taxon>
        <taxon>Pseudomonadota</taxon>
        <taxon>Alphaproteobacteria</taxon>
        <taxon>Rhodobacterales</taxon>
        <taxon>Paracoccaceae</taxon>
        <taxon>Amaricoccus</taxon>
    </lineage>
</organism>
<evidence type="ECO:0000313" key="4">
    <source>
        <dbReference type="Proteomes" id="UP000319255"/>
    </source>
</evidence>
<dbReference type="InterPro" id="IPR025961">
    <property type="entry name" value="Metal_resist"/>
</dbReference>
<dbReference type="AlphaFoldDB" id="A0A501WQ73"/>
<protein>
    <submittedName>
        <fullName evidence="3">Periplasmic heavy metal sensor</fullName>
    </submittedName>
</protein>
<reference evidence="3 4" key="1">
    <citation type="submission" date="2019-06" db="EMBL/GenBank/DDBJ databases">
        <title>A novel bacterium of genus Amaricoccus, isolated from marine sediment.</title>
        <authorList>
            <person name="Huang H."/>
            <person name="Mo K."/>
            <person name="Hu Y."/>
        </authorList>
    </citation>
    <scope>NUCLEOTIDE SEQUENCE [LARGE SCALE GENOMIC DNA]</scope>
    <source>
        <strain evidence="3 4">HB172011</strain>
    </source>
</reference>
<feature type="region of interest" description="Disordered" evidence="1">
    <location>
        <begin position="143"/>
        <end position="165"/>
    </location>
</feature>
<proteinExistence type="predicted"/>
<evidence type="ECO:0000256" key="1">
    <source>
        <dbReference type="SAM" id="MobiDB-lite"/>
    </source>
</evidence>
<dbReference type="Pfam" id="PF13801">
    <property type="entry name" value="Metal_resist"/>
    <property type="match status" value="1"/>
</dbReference>
<comment type="caution">
    <text evidence="3">The sequence shown here is derived from an EMBL/GenBank/DDBJ whole genome shotgun (WGS) entry which is preliminary data.</text>
</comment>
<keyword evidence="4" id="KW-1185">Reference proteome</keyword>
<dbReference type="RefSeq" id="WP_140454528.1">
    <property type="nucleotide sequence ID" value="NZ_VFRP01000011.1"/>
</dbReference>
<feature type="transmembrane region" description="Helical" evidence="2">
    <location>
        <begin position="18"/>
        <end position="39"/>
    </location>
</feature>
<dbReference type="EMBL" id="VFRP01000011">
    <property type="protein sequence ID" value="TPE50244.1"/>
    <property type="molecule type" value="Genomic_DNA"/>
</dbReference>
<evidence type="ECO:0000313" key="3">
    <source>
        <dbReference type="EMBL" id="TPE50244.1"/>
    </source>
</evidence>
<evidence type="ECO:0000256" key="2">
    <source>
        <dbReference type="SAM" id="Phobius"/>
    </source>
</evidence>
<keyword evidence="2" id="KW-0812">Transmembrane</keyword>